<evidence type="ECO:0000256" key="1">
    <source>
        <dbReference type="SAM" id="MobiDB-lite"/>
    </source>
</evidence>
<feature type="region of interest" description="Disordered" evidence="1">
    <location>
        <begin position="1"/>
        <end position="26"/>
    </location>
</feature>
<reference evidence="2" key="2">
    <citation type="submission" date="2019-11" db="EMBL/GenBank/DDBJ databases">
        <title>Improved Assembly of Tolypothrix boutellei genome.</title>
        <authorList>
            <person name="Sarangi A.N."/>
            <person name="Mukherjee M."/>
            <person name="Ghosh S."/>
            <person name="Singh D."/>
            <person name="Das A."/>
            <person name="Kant S."/>
            <person name="Prusty A."/>
            <person name="Tripathy S."/>
        </authorList>
    </citation>
    <scope>NUCLEOTIDE SEQUENCE</scope>
    <source>
        <strain evidence="2">VB521301</strain>
    </source>
</reference>
<name>A0A0C1NDQ4_9CYAN</name>
<evidence type="ECO:0000313" key="3">
    <source>
        <dbReference type="EMBL" id="KIE10901.1"/>
    </source>
</evidence>
<dbReference type="EMBL" id="JHEG02000048">
    <property type="protein sequence ID" value="KIE10901.1"/>
    <property type="molecule type" value="Genomic_DNA"/>
</dbReference>
<proteinExistence type="predicted"/>
<keyword evidence="4" id="KW-1185">Reference proteome</keyword>
<sequence>MYKKIYTNKESEQQQNVESATSSVKSDIKKSDAWKAYQASKKERFEVYRRLVELALSRTL</sequence>
<comment type="caution">
    <text evidence="3">The sequence shown here is derived from an EMBL/GenBank/DDBJ whole genome shotgun (WGS) entry which is preliminary data.</text>
</comment>
<gene>
    <name evidence="3" type="ORF">DA73_0220850</name>
    <name evidence="2" type="ORF">DA73_0400016670</name>
</gene>
<evidence type="ECO:0000313" key="2">
    <source>
        <dbReference type="EMBL" id="KAF3886938.1"/>
    </source>
</evidence>
<dbReference type="AlphaFoldDB" id="A0A0C1NDQ4"/>
<dbReference type="RefSeq" id="WP_050045880.1">
    <property type="nucleotide sequence ID" value="NZ_JHEG04000001.1"/>
</dbReference>
<dbReference type="EMBL" id="JHEG04000001">
    <property type="protein sequence ID" value="KAF3886938.1"/>
    <property type="molecule type" value="Genomic_DNA"/>
</dbReference>
<evidence type="ECO:0000313" key="4">
    <source>
        <dbReference type="Proteomes" id="UP000029738"/>
    </source>
</evidence>
<organism evidence="3">
    <name type="scientific">Tolypothrix bouteillei VB521301</name>
    <dbReference type="NCBI Taxonomy" id="1479485"/>
    <lineage>
        <taxon>Bacteria</taxon>
        <taxon>Bacillati</taxon>
        <taxon>Cyanobacteriota</taxon>
        <taxon>Cyanophyceae</taxon>
        <taxon>Nostocales</taxon>
        <taxon>Tolypothrichaceae</taxon>
        <taxon>Tolypothrix</taxon>
    </lineage>
</organism>
<feature type="compositionally biased region" description="Polar residues" evidence="1">
    <location>
        <begin position="13"/>
        <end position="25"/>
    </location>
</feature>
<protein>
    <submittedName>
        <fullName evidence="3">Uncharacterized protein</fullName>
    </submittedName>
</protein>
<dbReference type="OrthoDB" id="9813823at2"/>
<accession>A0A0C1NDQ4</accession>
<reference evidence="3" key="1">
    <citation type="journal article" date="2015" name="Genome Announc.">
        <title>Draft Genome Sequence of Tolypothrix boutellei Strain VB521301.</title>
        <authorList>
            <person name="Chandrababunaidu M.M."/>
            <person name="Singh D."/>
            <person name="Sen D."/>
            <person name="Bhan S."/>
            <person name="Das S."/>
            <person name="Gupta A."/>
            <person name="Adhikary S.P."/>
            <person name="Tripathy S."/>
        </authorList>
    </citation>
    <scope>NUCLEOTIDE SEQUENCE</scope>
    <source>
        <strain evidence="3">VB521301</strain>
    </source>
</reference>
<dbReference type="Proteomes" id="UP000029738">
    <property type="component" value="Unassembled WGS sequence"/>
</dbReference>